<reference evidence="1" key="1">
    <citation type="submission" date="2021-06" db="EMBL/GenBank/DDBJ databases">
        <authorList>
            <person name="Kallberg Y."/>
            <person name="Tangrot J."/>
            <person name="Rosling A."/>
        </authorList>
    </citation>
    <scope>NUCLEOTIDE SEQUENCE</scope>
    <source>
        <strain evidence="1">CL356</strain>
    </source>
</reference>
<comment type="caution">
    <text evidence="1">The sequence shown here is derived from an EMBL/GenBank/DDBJ whole genome shotgun (WGS) entry which is preliminary data.</text>
</comment>
<name>A0ACA9KJ96_9GLOM</name>
<dbReference type="EMBL" id="CAJVPT010002087">
    <property type="protein sequence ID" value="CAG8474927.1"/>
    <property type="molecule type" value="Genomic_DNA"/>
</dbReference>
<evidence type="ECO:0000313" key="2">
    <source>
        <dbReference type="Proteomes" id="UP000789525"/>
    </source>
</evidence>
<accession>A0ACA9KJ96</accession>
<sequence>MESEQIKEEKRNPTSMIKFLKKLPKNTPDDYGTLIMELTKYNPEERIPLTIARLELENLFDENVLWIDLDPDDDDSETPTPDTDSSSITIETPPTSTGELGPVGKKSADSKNPINPTKDRESDSSTSANKRICDHDINDSPTSIDPPNLIFQRNRLDENYLEIEETNRVTEIKKKVYTIFGLWEKLVDTTIIHRLEALCRAEGLRSRDLLNIFEENPFESPNYYFAIGFFNEHGFGKFEDPKAAFENYSKARDARGKVYLGWCYYKGMGTQKDPQKAFEAFQSAADQGCASAQNNVGWCYDIGFGVHSDPVKAFECFRASGEMGYATAQCRVGLCYEYGKGTAKDLEKALEWYNRAAENGLESSKKRANEISKMIAGGRRRNFLVCSLS</sequence>
<keyword evidence="2" id="KW-1185">Reference proteome</keyword>
<gene>
    <name evidence="1" type="ORF">ACOLOM_LOCUS1748</name>
</gene>
<protein>
    <submittedName>
        <fullName evidence="1">1857_t:CDS:1</fullName>
    </submittedName>
</protein>
<proteinExistence type="predicted"/>
<organism evidence="1 2">
    <name type="scientific">Acaulospora colombiana</name>
    <dbReference type="NCBI Taxonomy" id="27376"/>
    <lineage>
        <taxon>Eukaryota</taxon>
        <taxon>Fungi</taxon>
        <taxon>Fungi incertae sedis</taxon>
        <taxon>Mucoromycota</taxon>
        <taxon>Glomeromycotina</taxon>
        <taxon>Glomeromycetes</taxon>
        <taxon>Diversisporales</taxon>
        <taxon>Acaulosporaceae</taxon>
        <taxon>Acaulospora</taxon>
    </lineage>
</organism>
<evidence type="ECO:0000313" key="1">
    <source>
        <dbReference type="EMBL" id="CAG8474927.1"/>
    </source>
</evidence>
<dbReference type="Proteomes" id="UP000789525">
    <property type="component" value="Unassembled WGS sequence"/>
</dbReference>